<feature type="domain" description="Amidohydrolase-related" evidence="1">
    <location>
        <begin position="118"/>
        <end position="460"/>
    </location>
</feature>
<evidence type="ECO:0000259" key="1">
    <source>
        <dbReference type="Pfam" id="PF04909"/>
    </source>
</evidence>
<dbReference type="OrthoDB" id="7325417at2"/>
<protein>
    <submittedName>
        <fullName evidence="2">Amidohydrolase 2</fullName>
    </submittedName>
</protein>
<dbReference type="SUPFAM" id="SSF51556">
    <property type="entry name" value="Metallo-dependent hydrolases"/>
    <property type="match status" value="1"/>
</dbReference>
<accession>B8GPM9</accession>
<gene>
    <name evidence="2" type="ordered locus">Tgr7_1110</name>
</gene>
<dbReference type="PANTHER" id="PTHR42889:SF1">
    <property type="entry name" value="BLR3681 PROTEIN"/>
    <property type="match status" value="1"/>
</dbReference>
<keyword evidence="2" id="KW-0378">Hydrolase</keyword>
<dbReference type="Proteomes" id="UP000002383">
    <property type="component" value="Chromosome"/>
</dbReference>
<keyword evidence="3" id="KW-1185">Reference proteome</keyword>
<dbReference type="eggNOG" id="COG2159">
    <property type="taxonomic scope" value="Bacteria"/>
</dbReference>
<dbReference type="STRING" id="396588.Tgr7_1110"/>
<organism evidence="2 3">
    <name type="scientific">Thioalkalivibrio sulfidiphilus (strain HL-EbGR7)</name>
    <dbReference type="NCBI Taxonomy" id="396588"/>
    <lineage>
        <taxon>Bacteria</taxon>
        <taxon>Pseudomonadati</taxon>
        <taxon>Pseudomonadota</taxon>
        <taxon>Gammaproteobacteria</taxon>
        <taxon>Chromatiales</taxon>
        <taxon>Ectothiorhodospiraceae</taxon>
        <taxon>Thioalkalivibrio</taxon>
    </lineage>
</organism>
<dbReference type="KEGG" id="tgr:Tgr7_1110"/>
<dbReference type="RefSeq" id="WP_012637680.1">
    <property type="nucleotide sequence ID" value="NC_011901.1"/>
</dbReference>
<evidence type="ECO:0000313" key="2">
    <source>
        <dbReference type="EMBL" id="ACL72196.1"/>
    </source>
</evidence>
<dbReference type="GO" id="GO:0016787">
    <property type="term" value="F:hydrolase activity"/>
    <property type="evidence" value="ECO:0007669"/>
    <property type="project" value="UniProtKB-KW"/>
</dbReference>
<name>B8GPM9_THISH</name>
<dbReference type="HOGENOM" id="CLU_555296_0_0_6"/>
<dbReference type="Gene3D" id="3.20.20.140">
    <property type="entry name" value="Metal-dependent hydrolases"/>
    <property type="match status" value="1"/>
</dbReference>
<reference evidence="2 3" key="1">
    <citation type="journal article" date="2011" name="Stand. Genomic Sci.">
        <title>Complete genome sequence of 'Thioalkalivibrio sulfidophilus' HL-EbGr7.</title>
        <authorList>
            <person name="Muyzer G."/>
            <person name="Sorokin D.Y."/>
            <person name="Mavromatis K."/>
            <person name="Lapidus A."/>
            <person name="Clum A."/>
            <person name="Ivanova N."/>
            <person name="Pati A."/>
            <person name="d'Haeseleer P."/>
            <person name="Woyke T."/>
            <person name="Kyrpides N.C."/>
        </authorList>
    </citation>
    <scope>NUCLEOTIDE SEQUENCE [LARGE SCALE GENOMIC DNA]</scope>
    <source>
        <strain evidence="2 3">HL-EbGR7</strain>
    </source>
</reference>
<sequence>MSRFLSPEEIAELQPSELLPNETPIPTQIVSSDEFYPTPQTGPQKQVEARLLAMADELGSHQGMNRRQFFRSAAGMAAAFVAMNEVYGLVFGASRAEAASPELANERAGTYRDQFIMDMHTHFLRDDTRLERFVRMREAVGRAGWNKPLGEREQTLEDLKYENYLKEIYLDSDTKIALISSSPSDEAQDWFLTNEQMAEAREKVNAHAGSKRLYTHAIFTPGQPGWLEQLDAALELKPDSVKGYTVGDNTHKATSRYPWRMDDEQVAYKGYEKMLKAGVKNVCVHKGLFPPSMDERYPHLRDYADVRDVAQAAKDWPDLNFIIYHSGYRHVGGDPAVALQEFETTGRIDWVSDLADIPEKYGVSNVYGDLGQVFATTLVAQPRVCAAIMGILVRGLGADHVCWGTDAIWTGSPQWQIEGLRRLEIPEDMRRRHGFAELGAADGAVKNAIFGGNNARLYGLSEQARRAFAGDRMAAIKADYERNGAERSNLRYGYVARG</sequence>
<dbReference type="AlphaFoldDB" id="B8GPM9"/>
<proteinExistence type="predicted"/>
<dbReference type="PANTHER" id="PTHR42889">
    <property type="entry name" value="BLR3681 PROTEIN"/>
    <property type="match status" value="1"/>
</dbReference>
<dbReference type="InterPro" id="IPR032466">
    <property type="entry name" value="Metal_Hydrolase"/>
</dbReference>
<dbReference type="Pfam" id="PF04909">
    <property type="entry name" value="Amidohydro_2"/>
    <property type="match status" value="1"/>
</dbReference>
<evidence type="ECO:0000313" key="3">
    <source>
        <dbReference type="Proteomes" id="UP000002383"/>
    </source>
</evidence>
<dbReference type="InterPro" id="IPR006680">
    <property type="entry name" value="Amidohydro-rel"/>
</dbReference>
<dbReference type="EMBL" id="CP001339">
    <property type="protein sequence ID" value="ACL72196.1"/>
    <property type="molecule type" value="Genomic_DNA"/>
</dbReference>